<feature type="region of interest" description="Disordered" evidence="1">
    <location>
        <begin position="553"/>
        <end position="578"/>
    </location>
</feature>
<dbReference type="AlphaFoldDB" id="A0A9W6BR11"/>
<dbReference type="OrthoDB" id="199930at2759"/>
<feature type="compositionally biased region" description="Gly residues" evidence="1">
    <location>
        <begin position="555"/>
        <end position="570"/>
    </location>
</feature>
<sequence>MVSEAHGGASDEGFEQFLKVALEEAPPAVADQLKAGLRKRYDRPPVDGMELCLNRNVPVKKAQQLLFSPSEEDMRLYPALVAMPPPGAPDDHPQRAVQVSSLASLYLVHSKRWERVRPFIEAGGLRQLAAALTHPNPYLAGQAMSSLLHMTDEEELFPWHDPPPTPDGRGPRQGPYARVWRAMFELSHDGVFLPNLLSHYRHPPAFPGASCMALRLFAFYVSWTRKHFTQDGRLSLSSSLLALLQQWAADEQVTGEERQLAAQLHKDFSRFPPAKEPAPLSSPGSVQGEGEGGDPQPGPRHHLGGLTADEDEPATTVASERTQINSGPSADNEGEQLKEQGNEAYRCGDFTAAVHLYSAALDVLVPAEHLLTEAPRRASYHANRAAAYMARAAAGRLREGDADTAGHLEGVDHGSEAALARHYEAAVMDCDMALDLQPAGRAAAKALLRKARALAQLGRREDAAAAARSGLARCDGGEGALRGELQEMLRAATATAAAAAPPPPPPQAKAGGDAAAAAGTTAVMGRESGPGAEVAGAAARVQVVATAKVEAVVGKAGGGPADRGSSGGGSKVNWNAMD</sequence>
<name>A0A9W6BR11_9CHLO</name>
<evidence type="ECO:0000313" key="3">
    <source>
        <dbReference type="Proteomes" id="UP001165080"/>
    </source>
</evidence>
<gene>
    <name evidence="2" type="primary">PLEST004179</name>
    <name evidence="2" type="ORF">PLESTB_001130700</name>
</gene>
<evidence type="ECO:0000256" key="1">
    <source>
        <dbReference type="SAM" id="MobiDB-lite"/>
    </source>
</evidence>
<dbReference type="InterPro" id="IPR052758">
    <property type="entry name" value="SRC_co-chaperone"/>
</dbReference>
<comment type="caution">
    <text evidence="2">The sequence shown here is derived from an EMBL/GenBank/DDBJ whole genome shotgun (WGS) entry which is preliminary data.</text>
</comment>
<feature type="region of interest" description="Disordered" evidence="1">
    <location>
        <begin position="492"/>
        <end position="515"/>
    </location>
</feature>
<dbReference type="Gene3D" id="1.25.40.10">
    <property type="entry name" value="Tetratricopeptide repeat domain"/>
    <property type="match status" value="1"/>
</dbReference>
<reference evidence="2 3" key="1">
    <citation type="journal article" date="2023" name="Commun. Biol.">
        <title>Reorganization of the ancestral sex-determining regions during the evolution of trioecy in Pleodorina starrii.</title>
        <authorList>
            <person name="Takahashi K."/>
            <person name="Suzuki S."/>
            <person name="Kawai-Toyooka H."/>
            <person name="Yamamoto K."/>
            <person name="Hamaji T."/>
            <person name="Ootsuki R."/>
            <person name="Yamaguchi H."/>
            <person name="Kawachi M."/>
            <person name="Higashiyama T."/>
            <person name="Nozaki H."/>
        </authorList>
    </citation>
    <scope>NUCLEOTIDE SEQUENCE [LARGE SCALE GENOMIC DNA]</scope>
    <source>
        <strain evidence="2 3">NIES-4479</strain>
    </source>
</reference>
<proteinExistence type="predicted"/>
<evidence type="ECO:0000313" key="2">
    <source>
        <dbReference type="EMBL" id="GLC56649.1"/>
    </source>
</evidence>
<dbReference type="PANTHER" id="PTHR44200">
    <property type="entry name" value="DNAJ HOMOLOG SUBFAMILY C MEMBER 7"/>
    <property type="match status" value="1"/>
</dbReference>
<keyword evidence="3" id="KW-1185">Reference proteome</keyword>
<protein>
    <submittedName>
        <fullName evidence="2">Uncharacterized protein</fullName>
    </submittedName>
</protein>
<organism evidence="2 3">
    <name type="scientific">Pleodorina starrii</name>
    <dbReference type="NCBI Taxonomy" id="330485"/>
    <lineage>
        <taxon>Eukaryota</taxon>
        <taxon>Viridiplantae</taxon>
        <taxon>Chlorophyta</taxon>
        <taxon>core chlorophytes</taxon>
        <taxon>Chlorophyceae</taxon>
        <taxon>CS clade</taxon>
        <taxon>Chlamydomonadales</taxon>
        <taxon>Volvocaceae</taxon>
        <taxon>Pleodorina</taxon>
    </lineage>
</organism>
<dbReference type="PANTHER" id="PTHR44200:SF1">
    <property type="entry name" value="DNAJ HOMOLOG SUBFAMILY C MEMBER 7"/>
    <property type="match status" value="1"/>
</dbReference>
<accession>A0A9W6BR11</accession>
<feature type="region of interest" description="Disordered" evidence="1">
    <location>
        <begin position="270"/>
        <end position="336"/>
    </location>
</feature>
<dbReference type="EMBL" id="BRXU01000016">
    <property type="protein sequence ID" value="GLC56649.1"/>
    <property type="molecule type" value="Genomic_DNA"/>
</dbReference>
<feature type="compositionally biased region" description="Polar residues" evidence="1">
    <location>
        <begin position="316"/>
        <end position="329"/>
    </location>
</feature>
<dbReference type="SUPFAM" id="SSF48452">
    <property type="entry name" value="TPR-like"/>
    <property type="match status" value="1"/>
</dbReference>
<dbReference type="InterPro" id="IPR011990">
    <property type="entry name" value="TPR-like_helical_dom_sf"/>
</dbReference>
<dbReference type="Proteomes" id="UP001165080">
    <property type="component" value="Unassembled WGS sequence"/>
</dbReference>